<feature type="transmembrane region" description="Helical" evidence="8">
    <location>
        <begin position="401"/>
        <end position="421"/>
    </location>
</feature>
<dbReference type="EMBL" id="JAESWB010000045">
    <property type="protein sequence ID" value="MBL4951488.1"/>
    <property type="molecule type" value="Genomic_DNA"/>
</dbReference>
<dbReference type="InterPro" id="IPR047135">
    <property type="entry name" value="YsiQ"/>
</dbReference>
<evidence type="ECO:0000256" key="8">
    <source>
        <dbReference type="SAM" id="Phobius"/>
    </source>
</evidence>
<dbReference type="InterPro" id="IPR048279">
    <property type="entry name" value="MdtK-like"/>
</dbReference>
<organism evidence="9 10">
    <name type="scientific">Neobacillus paridis</name>
    <dbReference type="NCBI Taxonomy" id="2803862"/>
    <lineage>
        <taxon>Bacteria</taxon>
        <taxon>Bacillati</taxon>
        <taxon>Bacillota</taxon>
        <taxon>Bacilli</taxon>
        <taxon>Bacillales</taxon>
        <taxon>Bacillaceae</taxon>
        <taxon>Neobacillus</taxon>
    </lineage>
</organism>
<feature type="transmembrane region" description="Helical" evidence="8">
    <location>
        <begin position="365"/>
        <end position="389"/>
    </location>
</feature>
<name>A0ABS1TJI9_9BACI</name>
<dbReference type="CDD" id="cd13134">
    <property type="entry name" value="MATE_like_8"/>
    <property type="match status" value="1"/>
</dbReference>
<evidence type="ECO:0000256" key="2">
    <source>
        <dbReference type="ARBA" id="ARBA00010199"/>
    </source>
</evidence>
<comment type="similarity">
    <text evidence="2">Belongs to the multi antimicrobial extrusion (MATE) (TC 2.A.66.1) family.</text>
</comment>
<proteinExistence type="inferred from homology"/>
<comment type="caution">
    <text evidence="9">The sequence shown here is derived from an EMBL/GenBank/DDBJ whole genome shotgun (WGS) entry which is preliminary data.</text>
</comment>
<feature type="transmembrane region" description="Helical" evidence="8">
    <location>
        <begin position="73"/>
        <end position="95"/>
    </location>
</feature>
<accession>A0ABS1TJI9</accession>
<dbReference type="NCBIfam" id="TIGR00797">
    <property type="entry name" value="matE"/>
    <property type="match status" value="1"/>
</dbReference>
<dbReference type="PIRSF" id="PIRSF006603">
    <property type="entry name" value="DinF"/>
    <property type="match status" value="1"/>
</dbReference>
<feature type="transmembrane region" description="Helical" evidence="8">
    <location>
        <begin position="298"/>
        <end position="315"/>
    </location>
</feature>
<evidence type="ECO:0000256" key="3">
    <source>
        <dbReference type="ARBA" id="ARBA00022448"/>
    </source>
</evidence>
<feature type="transmembrane region" description="Helical" evidence="8">
    <location>
        <begin position="146"/>
        <end position="166"/>
    </location>
</feature>
<dbReference type="PANTHER" id="PTHR42925:SF1">
    <property type="entry name" value="VIRULENCE FACTOR MVIN"/>
    <property type="match status" value="1"/>
</dbReference>
<feature type="transmembrane region" description="Helical" evidence="8">
    <location>
        <begin position="107"/>
        <end position="126"/>
    </location>
</feature>
<dbReference type="InterPro" id="IPR002528">
    <property type="entry name" value="MATE_fam"/>
</dbReference>
<dbReference type="PANTHER" id="PTHR42925">
    <property type="entry name" value="MULTIDRUG AND TOXIN EFFLUX PROTEIN MATE FAMILY"/>
    <property type="match status" value="1"/>
</dbReference>
<keyword evidence="5 8" id="KW-0812">Transmembrane</keyword>
<keyword evidence="10" id="KW-1185">Reference proteome</keyword>
<keyword evidence="4" id="KW-1003">Cell membrane</keyword>
<reference evidence="9 10" key="1">
    <citation type="submission" date="2021-01" db="EMBL/GenBank/DDBJ databases">
        <title>Genome public.</title>
        <authorList>
            <person name="Liu C."/>
            <person name="Sun Q."/>
        </authorList>
    </citation>
    <scope>NUCLEOTIDE SEQUENCE [LARGE SCALE GENOMIC DNA]</scope>
    <source>
        <strain evidence="9 10">YIM B02564</strain>
    </source>
</reference>
<keyword evidence="6 8" id="KW-1133">Transmembrane helix</keyword>
<dbReference type="Pfam" id="PF01554">
    <property type="entry name" value="MatE"/>
    <property type="match status" value="2"/>
</dbReference>
<comment type="subcellular location">
    <subcellularLocation>
        <location evidence="1">Cell membrane</location>
        <topology evidence="1">Multi-pass membrane protein</topology>
    </subcellularLocation>
</comment>
<evidence type="ECO:0000313" key="10">
    <source>
        <dbReference type="Proteomes" id="UP000623967"/>
    </source>
</evidence>
<protein>
    <submittedName>
        <fullName evidence="9">MATE family efflux transporter</fullName>
    </submittedName>
</protein>
<feature type="transmembrane region" description="Helical" evidence="8">
    <location>
        <begin position="210"/>
        <end position="230"/>
    </location>
</feature>
<evidence type="ECO:0000256" key="7">
    <source>
        <dbReference type="ARBA" id="ARBA00023136"/>
    </source>
</evidence>
<evidence type="ECO:0000256" key="5">
    <source>
        <dbReference type="ARBA" id="ARBA00022692"/>
    </source>
</evidence>
<evidence type="ECO:0000256" key="4">
    <source>
        <dbReference type="ARBA" id="ARBA00022475"/>
    </source>
</evidence>
<evidence type="ECO:0000256" key="6">
    <source>
        <dbReference type="ARBA" id="ARBA00022989"/>
    </source>
</evidence>
<evidence type="ECO:0000256" key="1">
    <source>
        <dbReference type="ARBA" id="ARBA00004651"/>
    </source>
</evidence>
<feature type="transmembrane region" description="Helical" evidence="8">
    <location>
        <begin position="178"/>
        <end position="204"/>
    </location>
</feature>
<gene>
    <name evidence="9" type="ORF">JK635_04430</name>
</gene>
<keyword evidence="7 8" id="KW-0472">Membrane</keyword>
<sequence length="468" mass="51487">MKWRFYHLLEKGVAFLKEQTNKYQEQTLFNISWPLFIELALHMGMGILATFMLGHYSDEAAAGVGVANQLLNIFILIFNVTSIGATVLISQNLGAGQLKKARQLARSVFGLNFWFGIIVAAIVFFFGERLLRLFDIHGMVFDYGLIFVQICGFSLFFESISLALSATLRSYGYTKESMVVTVIMDFISLVGNLIAIGGFLGIPITGVTGVSWAIVIARAFAVCALIYLVYNRLALNLTFKDVFHAKKEDINGVLSIGIPSAGENLSYQLSQLVITSIVVSIGTASLAARVYILNINMICYLFTLAIAQGTQLLVARYIGAKQFERALRRGLRTLKIAMAASLLTSLIIALTGTPILEIFTKDPDIIAVGIPVLWAIVFVEPGRAMNIVLMSSLKSAGDVRFPVVIGIVSMWGVAVSLSYIFGIHFELGLLGIWLAQGVDEWLRGIFATKRWLMKPWERIVGKKAEVSA</sequence>
<dbReference type="Proteomes" id="UP000623967">
    <property type="component" value="Unassembled WGS sequence"/>
</dbReference>
<keyword evidence="3" id="KW-0813">Transport</keyword>
<feature type="transmembrane region" description="Helical" evidence="8">
    <location>
        <begin position="31"/>
        <end position="53"/>
    </location>
</feature>
<feature type="transmembrane region" description="Helical" evidence="8">
    <location>
        <begin position="272"/>
        <end position="292"/>
    </location>
</feature>
<feature type="transmembrane region" description="Helical" evidence="8">
    <location>
        <begin position="336"/>
        <end position="359"/>
    </location>
</feature>
<evidence type="ECO:0000313" key="9">
    <source>
        <dbReference type="EMBL" id="MBL4951488.1"/>
    </source>
</evidence>